<organism evidence="1 2">
    <name type="scientific">Nicotiana sylvestris</name>
    <name type="common">Wood tobacco</name>
    <name type="synonym">South American tobacco</name>
    <dbReference type="NCBI Taxonomy" id="4096"/>
    <lineage>
        <taxon>Eukaryota</taxon>
        <taxon>Viridiplantae</taxon>
        <taxon>Streptophyta</taxon>
        <taxon>Embryophyta</taxon>
        <taxon>Tracheophyta</taxon>
        <taxon>Spermatophyta</taxon>
        <taxon>Magnoliopsida</taxon>
        <taxon>eudicotyledons</taxon>
        <taxon>Gunneridae</taxon>
        <taxon>Pentapetalae</taxon>
        <taxon>asterids</taxon>
        <taxon>lamiids</taxon>
        <taxon>Solanales</taxon>
        <taxon>Solanaceae</taxon>
        <taxon>Nicotianoideae</taxon>
        <taxon>Nicotianeae</taxon>
        <taxon>Nicotiana</taxon>
    </lineage>
</organism>
<accession>A0A1U7WVJ5</accession>
<sequence length="251" mass="28665">MVEELKKLTGRVQLVEGGKGIEGLNYEDLCIQPDVELTGGYKPPKFEWIGKDERIRMKMFMRSLAGDALSLYISQNLTKWVNWKKPIETFHEYATRWRYEAAKVRPALEEEQMNKFFVRAQDPHYYERLMVIENHKFSYIVNLGERIEKEIKSGMMTNIEALQATNKSLQSGGISKKKEVGAVMVAQGLYEIRVGSMNGQTFDGSQMATIGKINLSLQMGPTWFDVEFQLLDISVTYNLLLGDPGYMSLGP</sequence>
<gene>
    <name evidence="2" type="primary">LOC104230270</name>
</gene>
<proteinExistence type="predicted"/>
<dbReference type="RefSeq" id="XP_009781341.1">
    <property type="nucleotide sequence ID" value="XM_009783039.1"/>
</dbReference>
<evidence type="ECO:0000313" key="1">
    <source>
        <dbReference type="Proteomes" id="UP000189701"/>
    </source>
</evidence>
<dbReference type="AlphaFoldDB" id="A0A1U7WVJ5"/>
<reference evidence="2" key="2">
    <citation type="submission" date="2025-08" db="UniProtKB">
        <authorList>
            <consortium name="RefSeq"/>
        </authorList>
    </citation>
    <scope>IDENTIFICATION</scope>
    <source>
        <tissue evidence="2">Leaf</tissue>
    </source>
</reference>
<dbReference type="Proteomes" id="UP000189701">
    <property type="component" value="Unplaced"/>
</dbReference>
<keyword evidence="1" id="KW-1185">Reference proteome</keyword>
<reference evidence="1" key="1">
    <citation type="journal article" date="2013" name="Genome Biol.">
        <title>Reference genomes and transcriptomes of Nicotiana sylvestris and Nicotiana tomentosiformis.</title>
        <authorList>
            <person name="Sierro N."/>
            <person name="Battey J.N."/>
            <person name="Ouadi S."/>
            <person name="Bovet L."/>
            <person name="Goepfert S."/>
            <person name="Bakaher N."/>
            <person name="Peitsch M.C."/>
            <person name="Ivanov N.V."/>
        </authorList>
    </citation>
    <scope>NUCLEOTIDE SEQUENCE [LARGE SCALE GENOMIC DNA]</scope>
</reference>
<protein>
    <submittedName>
        <fullName evidence="2">Uncharacterized protein LOC104230270</fullName>
    </submittedName>
</protein>
<evidence type="ECO:0000313" key="2">
    <source>
        <dbReference type="RefSeq" id="XP_009781341.1"/>
    </source>
</evidence>
<name>A0A1U7WVJ5_NICSY</name>
<dbReference type="PANTHER" id="PTHR32108">
    <property type="entry name" value="DNA-DIRECTED RNA POLYMERASE SUBUNIT ALPHA"/>
    <property type="match status" value="1"/>
</dbReference>
<dbReference type="PANTHER" id="PTHR32108:SF10">
    <property type="entry name" value="G-PATCH DOMAIN-CONTAINING PROTEIN"/>
    <property type="match status" value="1"/>
</dbReference>